<proteinExistence type="predicted"/>
<reference evidence="1 2" key="1">
    <citation type="journal article" date="2013" name="Genome Announc.">
        <title>Draft Genome Sequence of Arcticibacter svalbardensis Strain MN12-7T, a Member of the Family Sphingobacteriaceae Isolated from an Arctic Soil Sample.</title>
        <authorList>
            <person name="Shivaji S."/>
            <person name="Ara S."/>
            <person name="Prasad S."/>
            <person name="Manasa B.P."/>
            <person name="Begum Z."/>
            <person name="Singh A."/>
            <person name="Kumar Pinnaka A."/>
        </authorList>
    </citation>
    <scope>NUCLEOTIDE SEQUENCE [LARGE SCALE GENOMIC DNA]</scope>
    <source>
        <strain evidence="1 2">MN12-7</strain>
    </source>
</reference>
<evidence type="ECO:0000313" key="1">
    <source>
        <dbReference type="EMBL" id="EOR92754.1"/>
    </source>
</evidence>
<organism evidence="1 2">
    <name type="scientific">Arcticibacter svalbardensis MN12-7</name>
    <dbReference type="NCBI Taxonomy" id="1150600"/>
    <lineage>
        <taxon>Bacteria</taxon>
        <taxon>Pseudomonadati</taxon>
        <taxon>Bacteroidota</taxon>
        <taxon>Sphingobacteriia</taxon>
        <taxon>Sphingobacteriales</taxon>
        <taxon>Sphingobacteriaceae</taxon>
        <taxon>Arcticibacter</taxon>
    </lineage>
</organism>
<comment type="caution">
    <text evidence="1">The sequence shown here is derived from an EMBL/GenBank/DDBJ whole genome shotgun (WGS) entry which is preliminary data.</text>
</comment>
<gene>
    <name evidence="1" type="ORF">ADIARSV_4036</name>
</gene>
<dbReference type="STRING" id="1150600.ADIARSV_4036"/>
<name>R9GV05_9SPHI</name>
<keyword evidence="2" id="KW-1185">Reference proteome</keyword>
<dbReference type="EMBL" id="AQPN01000143">
    <property type="protein sequence ID" value="EOR92754.1"/>
    <property type="molecule type" value="Genomic_DNA"/>
</dbReference>
<sequence>MFAEKQTDNKENEANESRLYEQIGKLQMQNDWLKKKLL</sequence>
<dbReference type="Proteomes" id="UP000014174">
    <property type="component" value="Unassembled WGS sequence"/>
</dbReference>
<dbReference type="AlphaFoldDB" id="R9GV05"/>
<protein>
    <submittedName>
        <fullName evidence="1">Uncharacterized protein</fullName>
    </submittedName>
</protein>
<accession>R9GV05</accession>
<evidence type="ECO:0000313" key="2">
    <source>
        <dbReference type="Proteomes" id="UP000014174"/>
    </source>
</evidence>